<dbReference type="Proteomes" id="UP000292445">
    <property type="component" value="Unassembled WGS sequence"/>
</dbReference>
<dbReference type="EMBL" id="SGXC01000003">
    <property type="protein sequence ID" value="RZS78063.1"/>
    <property type="molecule type" value="Genomic_DNA"/>
</dbReference>
<sequence length="543" mass="58079">MGYPLPARTALPVALVLAASLAACGGGDGGGDGSGGTPPPVSPEPVARACQPESFADVRIPSASITAVSSVPAGTYRPADSRQDLNDVPAFCRIDAVAMPTASSRINFQLWVPEGTSWNGKLVTTGNGGYSPALSYGDMAYAMRQGYAVLGGDTGHQTEDMLWGVGNAEKIIDWGSRSVNAITVAGKQLLTELRGTPANRAYYLGCSTGGHQGFAEAQRYPEDFDGIIAGAPGNNRTALNIEFMWRFRSNRPANDNLTQFLTTAKLRLITDRAVAACDTLDGVADGVIDDPRACTADKFDVASLLCTAGDAADCLTPDQLGAARNIYQGPRNPRTKAQLYPGWPVGSESGWSGYMGSTEPVRADFWRYWVFDDPQWNWWTFDFDRDVSYAYAKIAPLVDQTSADLSAFKARGGKLMVYHGWSDPVVSAYDSIGYYDRVLAAQGSRTALDEFYRLFLVPGMGHCSGGPGATTLRADADTAPDPSRDILAIMDRWVEQGTPPDDFVASRVAAGSVQRTRPLCAYPAQAAYRGTGDPDDAANYICR</sequence>
<keyword evidence="10" id="KW-1185">Reference proteome</keyword>
<evidence type="ECO:0000256" key="8">
    <source>
        <dbReference type="SAM" id="SignalP"/>
    </source>
</evidence>
<dbReference type="GO" id="GO:0052689">
    <property type="term" value="F:carboxylic ester hydrolase activity"/>
    <property type="evidence" value="ECO:0007669"/>
    <property type="project" value="UniProtKB-KW"/>
</dbReference>
<dbReference type="SUPFAM" id="SSF53474">
    <property type="entry name" value="alpha/beta-Hydrolases"/>
    <property type="match status" value="1"/>
</dbReference>
<dbReference type="RefSeq" id="WP_130360538.1">
    <property type="nucleotide sequence ID" value="NZ_SGXC01000003.1"/>
</dbReference>
<keyword evidence="5" id="KW-0378">Hydrolase</keyword>
<keyword evidence="6" id="KW-0106">Calcium</keyword>
<gene>
    <name evidence="9" type="ORF">EV675_4703</name>
</gene>
<proteinExistence type="inferred from homology"/>
<name>A0A4Q7N7R2_9BURK</name>
<evidence type="ECO:0000256" key="6">
    <source>
        <dbReference type="ARBA" id="ARBA00022837"/>
    </source>
</evidence>
<dbReference type="Gene3D" id="3.40.50.1820">
    <property type="entry name" value="alpha/beta hydrolase"/>
    <property type="match status" value="1"/>
</dbReference>
<feature type="signal peptide" evidence="8">
    <location>
        <begin position="1"/>
        <end position="25"/>
    </location>
</feature>
<evidence type="ECO:0000313" key="10">
    <source>
        <dbReference type="Proteomes" id="UP000292445"/>
    </source>
</evidence>
<dbReference type="InterPro" id="IPR029058">
    <property type="entry name" value="AB_hydrolase_fold"/>
</dbReference>
<dbReference type="AlphaFoldDB" id="A0A4Q7N7R2"/>
<keyword evidence="4 8" id="KW-0732">Signal</keyword>
<keyword evidence="3" id="KW-0479">Metal-binding</keyword>
<dbReference type="InterPro" id="IPR011118">
    <property type="entry name" value="Tannase/feruloyl_esterase"/>
</dbReference>
<comment type="similarity">
    <text evidence="1">Belongs to the tannase family.</text>
</comment>
<dbReference type="PANTHER" id="PTHR33938:SF15">
    <property type="entry name" value="FERULOYL ESTERASE B-RELATED"/>
    <property type="match status" value="1"/>
</dbReference>
<dbReference type="Pfam" id="PF07519">
    <property type="entry name" value="Tannase"/>
    <property type="match status" value="1"/>
</dbReference>
<evidence type="ECO:0000256" key="5">
    <source>
        <dbReference type="ARBA" id="ARBA00022801"/>
    </source>
</evidence>
<reference evidence="9 10" key="1">
    <citation type="submission" date="2019-02" db="EMBL/GenBank/DDBJ databases">
        <title>Genomic Encyclopedia of Type Strains, Phase IV (KMG-IV): sequencing the most valuable type-strain genomes for metagenomic binning, comparative biology and taxonomic classification.</title>
        <authorList>
            <person name="Goeker M."/>
        </authorList>
    </citation>
    <scope>NUCLEOTIDE SEQUENCE [LARGE SCALE GENOMIC DNA]</scope>
    <source>
        <strain evidence="9 10">K24</strain>
    </source>
</reference>
<evidence type="ECO:0000256" key="7">
    <source>
        <dbReference type="ARBA" id="ARBA00023157"/>
    </source>
</evidence>
<dbReference type="OrthoDB" id="7062032at2"/>
<evidence type="ECO:0000256" key="1">
    <source>
        <dbReference type="ARBA" id="ARBA00006249"/>
    </source>
</evidence>
<keyword evidence="2" id="KW-0719">Serine esterase</keyword>
<evidence type="ECO:0000256" key="4">
    <source>
        <dbReference type="ARBA" id="ARBA00022729"/>
    </source>
</evidence>
<organism evidence="9 10">
    <name type="scientific">Pigmentiphaga kullae</name>
    <dbReference type="NCBI Taxonomy" id="151784"/>
    <lineage>
        <taxon>Bacteria</taxon>
        <taxon>Pseudomonadati</taxon>
        <taxon>Pseudomonadota</taxon>
        <taxon>Betaproteobacteria</taxon>
        <taxon>Burkholderiales</taxon>
        <taxon>Alcaligenaceae</taxon>
        <taxon>Pigmentiphaga</taxon>
    </lineage>
</organism>
<evidence type="ECO:0000313" key="9">
    <source>
        <dbReference type="EMBL" id="RZS78063.1"/>
    </source>
</evidence>
<protein>
    <submittedName>
        <fullName evidence="9">Feruloyl esterase</fullName>
    </submittedName>
</protein>
<dbReference type="GO" id="GO:0046872">
    <property type="term" value="F:metal ion binding"/>
    <property type="evidence" value="ECO:0007669"/>
    <property type="project" value="UniProtKB-KW"/>
</dbReference>
<accession>A0A4Q7N7R2</accession>
<dbReference type="PANTHER" id="PTHR33938">
    <property type="entry name" value="FERULOYL ESTERASE B-RELATED"/>
    <property type="match status" value="1"/>
</dbReference>
<feature type="chain" id="PRO_5020378204" evidence="8">
    <location>
        <begin position="26"/>
        <end position="543"/>
    </location>
</feature>
<evidence type="ECO:0000256" key="3">
    <source>
        <dbReference type="ARBA" id="ARBA00022723"/>
    </source>
</evidence>
<evidence type="ECO:0000256" key="2">
    <source>
        <dbReference type="ARBA" id="ARBA00022487"/>
    </source>
</evidence>
<keyword evidence="7" id="KW-1015">Disulfide bond</keyword>
<comment type="caution">
    <text evidence="9">The sequence shown here is derived from an EMBL/GenBank/DDBJ whole genome shotgun (WGS) entry which is preliminary data.</text>
</comment>